<keyword evidence="2" id="KW-0472">Membrane</keyword>
<dbReference type="Pfam" id="PF01770">
    <property type="entry name" value="Folate_carrier"/>
    <property type="match status" value="1"/>
</dbReference>
<dbReference type="RefSeq" id="XP_029342171.1">
    <property type="nucleotide sequence ID" value="XM_029486311.1"/>
</dbReference>
<dbReference type="Proteomes" id="UP000007819">
    <property type="component" value="Chromosome A1"/>
</dbReference>
<feature type="transmembrane region" description="Helical" evidence="2">
    <location>
        <begin position="57"/>
        <end position="75"/>
    </location>
</feature>
<organism evidence="3 4">
    <name type="scientific">Acyrthosiphon pisum</name>
    <name type="common">Pea aphid</name>
    <dbReference type="NCBI Taxonomy" id="7029"/>
    <lineage>
        <taxon>Eukaryota</taxon>
        <taxon>Metazoa</taxon>
        <taxon>Ecdysozoa</taxon>
        <taxon>Arthropoda</taxon>
        <taxon>Hexapoda</taxon>
        <taxon>Insecta</taxon>
        <taxon>Pterygota</taxon>
        <taxon>Neoptera</taxon>
        <taxon>Paraneoptera</taxon>
        <taxon>Hemiptera</taxon>
        <taxon>Sternorrhyncha</taxon>
        <taxon>Aphidomorpha</taxon>
        <taxon>Aphidoidea</taxon>
        <taxon>Aphididae</taxon>
        <taxon>Macrosiphini</taxon>
        <taxon>Acyrthosiphon</taxon>
    </lineage>
</organism>
<dbReference type="OrthoDB" id="18814at2759"/>
<dbReference type="PANTHER" id="PTHR10686:SF18">
    <property type="entry name" value="IP11787P-RELATED"/>
    <property type="match status" value="1"/>
</dbReference>
<dbReference type="GO" id="GO:0090482">
    <property type="term" value="F:vitamin transmembrane transporter activity"/>
    <property type="evidence" value="ECO:0007669"/>
    <property type="project" value="InterPro"/>
</dbReference>
<keyword evidence="2" id="KW-1133">Transmembrane helix</keyword>
<dbReference type="GeneID" id="115033549"/>
<dbReference type="InterPro" id="IPR002666">
    <property type="entry name" value="Folate_carrier"/>
</dbReference>
<evidence type="ECO:0000256" key="1">
    <source>
        <dbReference type="ARBA" id="ARBA00005773"/>
    </source>
</evidence>
<keyword evidence="4" id="KW-1185">Reference proteome</keyword>
<name>A0A8R2JML2_ACYPI</name>
<accession>A0A8R2JML2</accession>
<reference evidence="3" key="2">
    <citation type="submission" date="2022-06" db="UniProtKB">
        <authorList>
            <consortium name="EnsemblMetazoa"/>
        </authorList>
    </citation>
    <scope>IDENTIFICATION</scope>
</reference>
<sequence length="146" mass="17035">MLMLISELIIMEPWKKVCIYVSVYVILREFRPIDPFIIKYLTLLPEKYTVKIIREEVYPVGSYVSVLFVVIVFLVTDYLQYKPIIILNGLSGIMSYSLLLGSPTISFLKRAIVIAKANNDMQQKASACNREYKMERFFTLVRCYNL</sequence>
<evidence type="ECO:0000313" key="3">
    <source>
        <dbReference type="EnsemblMetazoa" id="XP_029342171.1"/>
    </source>
</evidence>
<dbReference type="EnsemblMetazoa" id="XM_029486311.1">
    <property type="protein sequence ID" value="XP_029342171.1"/>
    <property type="gene ID" value="LOC115033549"/>
</dbReference>
<proteinExistence type="inferred from homology"/>
<reference evidence="4" key="1">
    <citation type="submission" date="2010-06" db="EMBL/GenBank/DDBJ databases">
        <authorList>
            <person name="Jiang H."/>
            <person name="Abraham K."/>
            <person name="Ali S."/>
            <person name="Alsbrooks S.L."/>
            <person name="Anim B.N."/>
            <person name="Anosike U.S."/>
            <person name="Attaway T."/>
            <person name="Bandaranaike D.P."/>
            <person name="Battles P.K."/>
            <person name="Bell S.N."/>
            <person name="Bell A.V."/>
            <person name="Beltran B."/>
            <person name="Bickham C."/>
            <person name="Bustamante Y."/>
            <person name="Caleb T."/>
            <person name="Canada A."/>
            <person name="Cardenas V."/>
            <person name="Carter K."/>
            <person name="Chacko J."/>
            <person name="Chandrabose M.N."/>
            <person name="Chavez D."/>
            <person name="Chavez A."/>
            <person name="Chen L."/>
            <person name="Chu H.-S."/>
            <person name="Claassen K.J."/>
            <person name="Cockrell R."/>
            <person name="Collins M."/>
            <person name="Cooper J.A."/>
            <person name="Cree A."/>
            <person name="Curry S.M."/>
            <person name="Da Y."/>
            <person name="Dao M.D."/>
            <person name="Das B."/>
            <person name="Davila M.-L."/>
            <person name="Davy-Carroll L."/>
            <person name="Denson S."/>
            <person name="Dinh H."/>
            <person name="Ebong V.E."/>
            <person name="Edwards J.R."/>
            <person name="Egan A."/>
            <person name="El-Daye J."/>
            <person name="Escobedo L."/>
            <person name="Fernandez S."/>
            <person name="Fernando P.R."/>
            <person name="Flagg N."/>
            <person name="Forbes L.D."/>
            <person name="Fowler R.G."/>
            <person name="Fu Q."/>
            <person name="Gabisi R.A."/>
            <person name="Ganer J."/>
            <person name="Garbino Pronczuk A."/>
            <person name="Garcia R.M."/>
            <person name="Garner T."/>
            <person name="Garrett T.E."/>
            <person name="Gonzalez D.A."/>
            <person name="Hamid H."/>
            <person name="Hawkins E.S."/>
            <person name="Hirani K."/>
            <person name="Hogues M.E."/>
            <person name="Hollins B."/>
            <person name="Hsiao C.-H."/>
            <person name="Jabil R."/>
            <person name="James M.L."/>
            <person name="Jhangiani S.N."/>
            <person name="Johnson B."/>
            <person name="Johnson Q."/>
            <person name="Joshi V."/>
            <person name="Kalu J.B."/>
            <person name="Kam C."/>
            <person name="Kashfia A."/>
            <person name="Keebler J."/>
            <person name="Kisamo H."/>
            <person name="Kovar C.L."/>
            <person name="Lago L.A."/>
            <person name="Lai C.-Y."/>
            <person name="Laidlaw J."/>
            <person name="Lara F."/>
            <person name="Le T.-K."/>
            <person name="Lee S.L."/>
            <person name="Legall F.H."/>
            <person name="Lemon S.J."/>
            <person name="Lewis L.R."/>
            <person name="Li B."/>
            <person name="Liu Y."/>
            <person name="Liu Y.-S."/>
            <person name="Lopez J."/>
            <person name="Lozado R.J."/>
            <person name="Lu J."/>
            <person name="Madu R.C."/>
            <person name="Maheshwari M."/>
            <person name="Maheshwari R."/>
            <person name="Malloy K."/>
            <person name="Martinez E."/>
            <person name="Mathew T."/>
            <person name="Mercado I.C."/>
            <person name="Mercado C."/>
            <person name="Meyer B."/>
            <person name="Montgomery K."/>
            <person name="Morgan M.B."/>
            <person name="Munidasa M."/>
            <person name="Nazareth L.V."/>
            <person name="Nelson J."/>
            <person name="Ng B.M."/>
            <person name="Nguyen N.B."/>
            <person name="Nguyen P.Q."/>
            <person name="Nguyen T."/>
            <person name="Obregon M."/>
            <person name="Okwuonu G.O."/>
            <person name="Onwere C.G."/>
            <person name="Orozco G."/>
            <person name="Parra A."/>
            <person name="Patel S."/>
            <person name="Patil S."/>
            <person name="Perez A."/>
            <person name="Perez Y."/>
            <person name="Pham C."/>
            <person name="Primus E.L."/>
            <person name="Pu L.-L."/>
            <person name="Puazo M."/>
            <person name="Qin X."/>
            <person name="Quiroz J.B."/>
            <person name="Reese J."/>
            <person name="Richards S."/>
            <person name="Rives C.M."/>
            <person name="Robberts R."/>
            <person name="Ruiz S.J."/>
            <person name="Ruiz M.J."/>
            <person name="Santibanez J."/>
            <person name="Schneider B.W."/>
            <person name="Sisson I."/>
            <person name="Smith M."/>
            <person name="Sodergren E."/>
            <person name="Song X.-Z."/>
            <person name="Song B.B."/>
            <person name="Summersgill H."/>
            <person name="Thelus R."/>
            <person name="Thornton R.D."/>
            <person name="Trejos Z.Y."/>
            <person name="Usmani K."/>
            <person name="Vattathil S."/>
            <person name="Villasana D."/>
            <person name="Walker D.L."/>
            <person name="Wang S."/>
            <person name="Wang K."/>
            <person name="White C.S."/>
            <person name="Williams A.C."/>
            <person name="Williamson J."/>
            <person name="Wilson K."/>
            <person name="Woghiren I.O."/>
            <person name="Woodworth J.R."/>
            <person name="Worley K.C."/>
            <person name="Wright R.A."/>
            <person name="Wu W."/>
            <person name="Young L."/>
            <person name="Zhang L."/>
            <person name="Zhang J."/>
            <person name="Zhu Y."/>
            <person name="Muzny D.M."/>
            <person name="Weinstock G."/>
            <person name="Gibbs R.A."/>
        </authorList>
    </citation>
    <scope>NUCLEOTIDE SEQUENCE [LARGE SCALE GENOMIC DNA]</scope>
    <source>
        <strain evidence="4">LSR1</strain>
    </source>
</reference>
<feature type="transmembrane region" description="Helical" evidence="2">
    <location>
        <begin position="81"/>
        <end position="100"/>
    </location>
</feature>
<evidence type="ECO:0000256" key="2">
    <source>
        <dbReference type="SAM" id="Phobius"/>
    </source>
</evidence>
<keyword evidence="2" id="KW-0812">Transmembrane</keyword>
<dbReference type="KEGG" id="api:115033549"/>
<evidence type="ECO:0000313" key="4">
    <source>
        <dbReference type="Proteomes" id="UP000007819"/>
    </source>
</evidence>
<comment type="similarity">
    <text evidence="1">Belongs to the reduced folate carrier (RFC) transporter (TC 2.A.48) family.</text>
</comment>
<dbReference type="AlphaFoldDB" id="A0A8R2JML2"/>
<protein>
    <submittedName>
        <fullName evidence="3">Uncharacterized protein</fullName>
    </submittedName>
</protein>
<dbReference type="PANTHER" id="PTHR10686">
    <property type="entry name" value="FOLATE TRANSPORTER"/>
    <property type="match status" value="1"/>
</dbReference>
<dbReference type="GO" id="GO:0005886">
    <property type="term" value="C:plasma membrane"/>
    <property type="evidence" value="ECO:0007669"/>
    <property type="project" value="TreeGrafter"/>
</dbReference>